<dbReference type="Pfam" id="PF00294">
    <property type="entry name" value="PfkB"/>
    <property type="match status" value="1"/>
</dbReference>
<reference evidence="11" key="1">
    <citation type="journal article" date="2014" name="Int. J. Syst. Evol. Microbiol.">
        <title>Complete genome sequence of Corynebacterium casei LMG S-19264T (=DSM 44701T), isolated from a smear-ripened cheese.</title>
        <authorList>
            <consortium name="US DOE Joint Genome Institute (JGI-PGF)"/>
            <person name="Walter F."/>
            <person name="Albersmeier A."/>
            <person name="Kalinowski J."/>
            <person name="Ruckert C."/>
        </authorList>
    </citation>
    <scope>NUCLEOTIDE SEQUENCE</scope>
    <source>
        <strain evidence="11">NBRC 110023</strain>
    </source>
</reference>
<evidence type="ECO:0000256" key="1">
    <source>
        <dbReference type="ARBA" id="ARBA00022679"/>
    </source>
</evidence>
<comment type="similarity">
    <text evidence="9">Belongs to the carbohydrate kinase PfkB family. Ribokinase subfamily.</text>
</comment>
<comment type="activity regulation">
    <text evidence="9">Activated by a monovalent cation that binds near, but not in, the active site. The most likely occupant of the site in vivo is potassium. Ion binding induces a conformational change that may alter substrate affinity.</text>
</comment>
<dbReference type="PANTHER" id="PTHR10584:SF166">
    <property type="entry name" value="RIBOKINASE"/>
    <property type="match status" value="1"/>
</dbReference>
<feature type="binding site" evidence="9">
    <location>
        <begin position="10"/>
        <end position="12"/>
    </location>
    <ligand>
        <name>substrate</name>
    </ligand>
</feature>
<evidence type="ECO:0000256" key="9">
    <source>
        <dbReference type="HAMAP-Rule" id="MF_01987"/>
    </source>
</evidence>
<comment type="catalytic activity">
    <reaction evidence="9">
        <text>D-ribose + ATP = D-ribose 5-phosphate + ADP + H(+)</text>
        <dbReference type="Rhea" id="RHEA:13697"/>
        <dbReference type="ChEBI" id="CHEBI:15378"/>
        <dbReference type="ChEBI" id="CHEBI:30616"/>
        <dbReference type="ChEBI" id="CHEBI:47013"/>
        <dbReference type="ChEBI" id="CHEBI:78346"/>
        <dbReference type="ChEBI" id="CHEBI:456216"/>
        <dbReference type="EC" id="2.7.1.15"/>
    </reaction>
</comment>
<dbReference type="AlphaFoldDB" id="A0AA37SWH5"/>
<keyword evidence="9" id="KW-0963">Cytoplasm</keyword>
<keyword evidence="8 9" id="KW-0119">Carbohydrate metabolism</keyword>
<evidence type="ECO:0000256" key="8">
    <source>
        <dbReference type="ARBA" id="ARBA00023277"/>
    </source>
</evidence>
<keyword evidence="2 9" id="KW-0479">Metal-binding</keyword>
<comment type="pathway">
    <text evidence="9">Carbohydrate metabolism; D-ribose degradation; D-ribose 5-phosphate from beta-D-ribopyranose: step 2/2.</text>
</comment>
<dbReference type="GO" id="GO:0046872">
    <property type="term" value="F:metal ion binding"/>
    <property type="evidence" value="ECO:0007669"/>
    <property type="project" value="UniProtKB-KW"/>
</dbReference>
<dbReference type="InterPro" id="IPR002139">
    <property type="entry name" value="Ribo/fructo_kinase"/>
</dbReference>
<evidence type="ECO:0000256" key="4">
    <source>
        <dbReference type="ARBA" id="ARBA00022777"/>
    </source>
</evidence>
<dbReference type="SUPFAM" id="SSF53613">
    <property type="entry name" value="Ribokinase-like"/>
    <property type="match status" value="1"/>
</dbReference>
<feature type="binding site" evidence="9">
    <location>
        <position position="279"/>
    </location>
    <ligand>
        <name>K(+)</name>
        <dbReference type="ChEBI" id="CHEBI:29103"/>
    </ligand>
</feature>
<evidence type="ECO:0000313" key="11">
    <source>
        <dbReference type="EMBL" id="GLR71031.1"/>
    </source>
</evidence>
<sequence length="298" mass="31565">MAVFNFGSINIDYVYKVDHFVAPGETLSSDGYRAVLGGKGANQSIACAKAGAPTFHIGAIGALDAQMLTPMIDANVDLSLVSKLDDVASGHAIIQVTPDAENSIILFGGANQTLTSQHIDNALAKASVDDWVLLQNETNAIAQIIDSASEKGLKIAFNPAPMTNSIQSLPIDKIDLLVVNEIEAMQLTETASEHAAKVALKAQYPNTNVLLTLGKQGVMFLHDQKEIKVDAFKVDAKDTTAAGDTFIGYFLACYTTLENVESAMRTACAASAIAVTREGAAPSIPKMDEVSTFLSQRT</sequence>
<dbReference type="GO" id="GO:0005524">
    <property type="term" value="F:ATP binding"/>
    <property type="evidence" value="ECO:0007669"/>
    <property type="project" value="UniProtKB-UniRule"/>
</dbReference>
<evidence type="ECO:0000256" key="3">
    <source>
        <dbReference type="ARBA" id="ARBA00022741"/>
    </source>
</evidence>
<dbReference type="PRINTS" id="PR00990">
    <property type="entry name" value="RIBOKINASE"/>
</dbReference>
<gene>
    <name evidence="9 11" type="primary">rbsK</name>
    <name evidence="11" type="ORF">GCM10007852_19390</name>
</gene>
<feature type="binding site" evidence="9">
    <location>
        <position position="240"/>
    </location>
    <ligand>
        <name>K(+)</name>
        <dbReference type="ChEBI" id="CHEBI:29103"/>
    </ligand>
</feature>
<keyword evidence="4 9" id="KW-0418">Kinase</keyword>
<evidence type="ECO:0000313" key="12">
    <source>
        <dbReference type="Proteomes" id="UP001156601"/>
    </source>
</evidence>
<feature type="binding site" evidence="9">
    <location>
        <position position="238"/>
    </location>
    <ligand>
        <name>K(+)</name>
        <dbReference type="ChEBI" id="CHEBI:29103"/>
    </ligand>
</feature>
<feature type="binding site" evidence="9">
    <location>
        <position position="277"/>
    </location>
    <ligand>
        <name>K(+)</name>
        <dbReference type="ChEBI" id="CHEBI:29103"/>
    </ligand>
</feature>
<feature type="binding site" evidence="9">
    <location>
        <position position="180"/>
    </location>
    <ligand>
        <name>ATP</name>
        <dbReference type="ChEBI" id="CHEBI:30616"/>
    </ligand>
</feature>
<dbReference type="EC" id="2.7.1.15" evidence="9"/>
<feature type="domain" description="Carbohydrate kinase PfkB" evidence="10">
    <location>
        <begin position="6"/>
        <end position="286"/>
    </location>
</feature>
<protein>
    <recommendedName>
        <fullName evidence="9">Ribokinase</fullName>
        <shortName evidence="9">RK</shortName>
        <ecNumber evidence="9">2.7.1.15</ecNumber>
    </recommendedName>
</protein>
<dbReference type="InterPro" id="IPR011877">
    <property type="entry name" value="Ribokinase"/>
</dbReference>
<comment type="subunit">
    <text evidence="9">Homodimer.</text>
</comment>
<feature type="active site" description="Proton acceptor" evidence="9">
    <location>
        <position position="244"/>
    </location>
</feature>
<keyword evidence="7 9" id="KW-0630">Potassium</keyword>
<organism evidence="11 12">
    <name type="scientific">Agaribacter marinus</name>
    <dbReference type="NCBI Taxonomy" id="1431249"/>
    <lineage>
        <taxon>Bacteria</taxon>
        <taxon>Pseudomonadati</taxon>
        <taxon>Pseudomonadota</taxon>
        <taxon>Gammaproteobacteria</taxon>
        <taxon>Alteromonadales</taxon>
        <taxon>Alteromonadaceae</taxon>
        <taxon>Agaribacter</taxon>
    </lineage>
</organism>
<accession>A0AA37SWH5</accession>
<keyword evidence="5 9" id="KW-0067">ATP-binding</keyword>
<feature type="binding site" evidence="9">
    <location>
        <position position="283"/>
    </location>
    <ligand>
        <name>K(+)</name>
        <dbReference type="ChEBI" id="CHEBI:29103"/>
    </ligand>
</feature>
<feature type="binding site" evidence="9">
    <location>
        <position position="274"/>
    </location>
    <ligand>
        <name>K(+)</name>
        <dbReference type="ChEBI" id="CHEBI:29103"/>
    </ligand>
</feature>
<feature type="binding site" evidence="9">
    <location>
        <begin position="38"/>
        <end position="42"/>
    </location>
    <ligand>
        <name>substrate</name>
    </ligand>
</feature>
<keyword evidence="12" id="KW-1185">Reference proteome</keyword>
<dbReference type="HAMAP" id="MF_01987">
    <property type="entry name" value="Ribokinase"/>
    <property type="match status" value="1"/>
</dbReference>
<feature type="binding site" evidence="9">
    <location>
        <begin position="243"/>
        <end position="244"/>
    </location>
    <ligand>
        <name>ATP</name>
        <dbReference type="ChEBI" id="CHEBI:30616"/>
    </ligand>
</feature>
<comment type="function">
    <text evidence="9">Catalyzes the phosphorylation of ribose at O-5 in a reaction requiring ATP and magnesium. The resulting D-ribose-5-phosphate can then be used either for sythesis of nucleotides, histidine, and tryptophan, or as a component of the pentose phosphate pathway.</text>
</comment>
<comment type="caution">
    <text evidence="9">Lacks conserved residue(s) required for the propagation of feature annotation.</text>
</comment>
<evidence type="ECO:0000256" key="7">
    <source>
        <dbReference type="ARBA" id="ARBA00022958"/>
    </source>
</evidence>
<dbReference type="InterPro" id="IPR011611">
    <property type="entry name" value="PfkB_dom"/>
</dbReference>
<dbReference type="GO" id="GO:0004747">
    <property type="term" value="F:ribokinase activity"/>
    <property type="evidence" value="ECO:0007669"/>
    <property type="project" value="UniProtKB-UniRule"/>
</dbReference>
<comment type="cofactor">
    <cofactor evidence="9">
        <name>Mg(2+)</name>
        <dbReference type="ChEBI" id="CHEBI:18420"/>
    </cofactor>
    <text evidence="9">Requires a divalent cation, most likely magnesium in vivo, as an electrophilic catalyst to aid phosphoryl group transfer. It is the chelate of the metal and the nucleotide that is the actual substrate.</text>
</comment>
<keyword evidence="3 9" id="KW-0547">Nucleotide-binding</keyword>
<evidence type="ECO:0000259" key="10">
    <source>
        <dbReference type="Pfam" id="PF00294"/>
    </source>
</evidence>
<proteinExistence type="inferred from homology"/>
<feature type="binding site" evidence="9">
    <location>
        <position position="244"/>
    </location>
    <ligand>
        <name>substrate</name>
    </ligand>
</feature>
<dbReference type="GO" id="GO:0019303">
    <property type="term" value="P:D-ribose catabolic process"/>
    <property type="evidence" value="ECO:0007669"/>
    <property type="project" value="UniProtKB-UniRule"/>
</dbReference>
<dbReference type="RefSeq" id="WP_284217330.1">
    <property type="nucleotide sequence ID" value="NZ_BSOT01000005.1"/>
</dbReference>
<evidence type="ECO:0000256" key="2">
    <source>
        <dbReference type="ARBA" id="ARBA00022723"/>
    </source>
</evidence>
<dbReference type="CDD" id="cd01174">
    <property type="entry name" value="ribokinase"/>
    <property type="match status" value="1"/>
</dbReference>
<dbReference type="Gene3D" id="3.40.1190.20">
    <property type="match status" value="1"/>
</dbReference>
<feature type="binding site" evidence="9">
    <location>
        <begin position="212"/>
        <end position="217"/>
    </location>
    <ligand>
        <name>ATP</name>
        <dbReference type="ChEBI" id="CHEBI:30616"/>
    </ligand>
</feature>
<dbReference type="GO" id="GO:0005737">
    <property type="term" value="C:cytoplasm"/>
    <property type="evidence" value="ECO:0007669"/>
    <property type="project" value="UniProtKB-SubCell"/>
</dbReference>
<comment type="caution">
    <text evidence="11">The sequence shown here is derived from an EMBL/GenBank/DDBJ whole genome shotgun (WGS) entry which is preliminary data.</text>
</comment>
<dbReference type="EMBL" id="BSOT01000005">
    <property type="protein sequence ID" value="GLR71031.1"/>
    <property type="molecule type" value="Genomic_DNA"/>
</dbReference>
<evidence type="ECO:0000256" key="6">
    <source>
        <dbReference type="ARBA" id="ARBA00022842"/>
    </source>
</evidence>
<evidence type="ECO:0000256" key="5">
    <source>
        <dbReference type="ARBA" id="ARBA00022840"/>
    </source>
</evidence>
<dbReference type="Proteomes" id="UP001156601">
    <property type="component" value="Unassembled WGS sequence"/>
</dbReference>
<keyword evidence="1 9" id="KW-0808">Transferase</keyword>
<feature type="binding site" evidence="9">
    <location>
        <position position="137"/>
    </location>
    <ligand>
        <name>substrate</name>
    </ligand>
</feature>
<comment type="subcellular location">
    <subcellularLocation>
        <location evidence="9">Cytoplasm</location>
    </subcellularLocation>
</comment>
<keyword evidence="6 9" id="KW-0460">Magnesium</keyword>
<name>A0AA37SWH5_9ALTE</name>
<reference evidence="11" key="2">
    <citation type="submission" date="2023-01" db="EMBL/GenBank/DDBJ databases">
        <title>Draft genome sequence of Agaribacter marinus strain NBRC 110023.</title>
        <authorList>
            <person name="Sun Q."/>
            <person name="Mori K."/>
        </authorList>
    </citation>
    <scope>NUCLEOTIDE SEQUENCE</scope>
    <source>
        <strain evidence="11">NBRC 110023</strain>
    </source>
</reference>
<dbReference type="PANTHER" id="PTHR10584">
    <property type="entry name" value="SUGAR KINASE"/>
    <property type="match status" value="1"/>
</dbReference>
<dbReference type="InterPro" id="IPR029056">
    <property type="entry name" value="Ribokinase-like"/>
</dbReference>